<evidence type="ECO:0000313" key="2">
    <source>
        <dbReference type="EMBL" id="SFV51732.1"/>
    </source>
</evidence>
<dbReference type="Gene3D" id="3.40.50.10420">
    <property type="entry name" value="NagB/RpiA/CoA transferase-like"/>
    <property type="match status" value="1"/>
</dbReference>
<reference evidence="2" key="1">
    <citation type="submission" date="2016-10" db="EMBL/GenBank/DDBJ databases">
        <authorList>
            <person name="de Groot N.N."/>
        </authorList>
    </citation>
    <scope>NUCLEOTIDE SEQUENCE</scope>
</reference>
<dbReference type="EMBL" id="FPHB01000018">
    <property type="protein sequence ID" value="SFV51732.1"/>
    <property type="molecule type" value="Genomic_DNA"/>
</dbReference>
<dbReference type="PANTHER" id="PTHR43682">
    <property type="entry name" value="LACTATE UTILIZATION PROTEIN C"/>
    <property type="match status" value="1"/>
</dbReference>
<protein>
    <recommendedName>
        <fullName evidence="1">LUD domain-containing protein</fullName>
    </recommendedName>
</protein>
<dbReference type="AlphaFoldDB" id="A0A1W1BDZ5"/>
<dbReference type="PANTHER" id="PTHR43682:SF1">
    <property type="entry name" value="LACTATE UTILIZATION PROTEIN C"/>
    <property type="match status" value="1"/>
</dbReference>
<dbReference type="InterPro" id="IPR024185">
    <property type="entry name" value="FTHF_cligase-like_sf"/>
</dbReference>
<gene>
    <name evidence="2" type="ORF">MNB_SM-7-572</name>
</gene>
<feature type="domain" description="LUD" evidence="1">
    <location>
        <begin position="33"/>
        <end position="146"/>
    </location>
</feature>
<evidence type="ECO:0000259" key="1">
    <source>
        <dbReference type="Pfam" id="PF02589"/>
    </source>
</evidence>
<sequence length="146" mass="16214">MNSREKILSNIRKNSNKKIKKEPIEIDAIEFEDKIKAFSEALMRAGGEIVDSTQGFDIVLQAQFGVAENGACFINNQTDRKLFTYYPSIVIKLDKNTIFDNMHQAMEAISIDDFSLFMAGPSKTADIEQSLVIGAHGAKKVGVILL</sequence>
<organism evidence="2">
    <name type="scientific">hydrothermal vent metagenome</name>
    <dbReference type="NCBI Taxonomy" id="652676"/>
    <lineage>
        <taxon>unclassified sequences</taxon>
        <taxon>metagenomes</taxon>
        <taxon>ecological metagenomes</taxon>
    </lineage>
</organism>
<dbReference type="InterPro" id="IPR003741">
    <property type="entry name" value="LUD_dom"/>
</dbReference>
<name>A0A1W1BDZ5_9ZZZZ</name>
<accession>A0A1W1BDZ5</accession>
<dbReference type="Pfam" id="PF02589">
    <property type="entry name" value="LUD_dom"/>
    <property type="match status" value="1"/>
</dbReference>
<dbReference type="InterPro" id="IPR037171">
    <property type="entry name" value="NagB/RpiA_transferase-like"/>
</dbReference>
<dbReference type="SUPFAM" id="SSF100950">
    <property type="entry name" value="NagB/RpiA/CoA transferase-like"/>
    <property type="match status" value="1"/>
</dbReference>
<proteinExistence type="predicted"/>